<dbReference type="SUPFAM" id="SSF50475">
    <property type="entry name" value="FMN-binding split barrel"/>
    <property type="match status" value="1"/>
</dbReference>
<organism evidence="1 2">
    <name type="scientific">Mobilisporobacter senegalensis</name>
    <dbReference type="NCBI Taxonomy" id="1329262"/>
    <lineage>
        <taxon>Bacteria</taxon>
        <taxon>Bacillati</taxon>
        <taxon>Bacillota</taxon>
        <taxon>Clostridia</taxon>
        <taxon>Lachnospirales</taxon>
        <taxon>Lachnospiraceae</taxon>
        <taxon>Mobilisporobacter</taxon>
    </lineage>
</organism>
<evidence type="ECO:0000313" key="2">
    <source>
        <dbReference type="Proteomes" id="UP000273083"/>
    </source>
</evidence>
<accession>A0A3N1XZ16</accession>
<dbReference type="InterPro" id="IPR012349">
    <property type="entry name" value="Split_barrel_FMN-bd"/>
</dbReference>
<dbReference type="OrthoDB" id="9794935at2"/>
<sequence>MRRKDREITELDRIVEIIKKSNVCRVAFLDEEYPYIVPLNFGFDIQSKKIILYFHCAKEGKKISLIQKNNKVCFEMDCSNKLIEGEKACDYTMNYESVIGYGTIEIASDSEKMTGLRALMKQYTPREDLSYDERAVNAVTVLKLTVDKITGKVYL</sequence>
<protein>
    <recommendedName>
        <fullName evidence="3">Nitroimidazol reductase NimA-like FMN-containing flavoprotein (Pyridoxamine 5'-phosphate oxidase superfamily)</fullName>
    </recommendedName>
</protein>
<dbReference type="PANTHER" id="PTHR34071">
    <property type="entry name" value="5-NITROIMIDAZOLE ANTIBIOTICS RESISTANCE PROTEIN, NIMA-FAMILY-RELATED PROTEIN-RELATED"/>
    <property type="match status" value="1"/>
</dbReference>
<comment type="caution">
    <text evidence="1">The sequence shown here is derived from an EMBL/GenBank/DDBJ whole genome shotgun (WGS) entry which is preliminary data.</text>
</comment>
<keyword evidence="2" id="KW-1185">Reference proteome</keyword>
<dbReference type="Gene3D" id="2.30.110.10">
    <property type="entry name" value="Electron Transport, Fmn-binding Protein, Chain A"/>
    <property type="match status" value="1"/>
</dbReference>
<dbReference type="Pfam" id="PF12900">
    <property type="entry name" value="Pyridox_ox_2"/>
    <property type="match status" value="1"/>
</dbReference>
<dbReference type="Proteomes" id="UP000273083">
    <property type="component" value="Unassembled WGS sequence"/>
</dbReference>
<dbReference type="InterPro" id="IPR024747">
    <property type="entry name" value="Pyridox_Oxase-rel"/>
</dbReference>
<dbReference type="AlphaFoldDB" id="A0A3N1XZ16"/>
<dbReference type="PANTHER" id="PTHR34071:SF2">
    <property type="entry name" value="FLAVIN-NUCLEOTIDE-BINDING PROTEIN"/>
    <property type="match status" value="1"/>
</dbReference>
<evidence type="ECO:0000313" key="1">
    <source>
        <dbReference type="EMBL" id="ROR31833.1"/>
    </source>
</evidence>
<gene>
    <name evidence="1" type="ORF">EDD66_101452</name>
</gene>
<evidence type="ECO:0008006" key="3">
    <source>
        <dbReference type="Google" id="ProtNLM"/>
    </source>
</evidence>
<name>A0A3N1XZ16_9FIRM</name>
<dbReference type="RefSeq" id="WP_123607920.1">
    <property type="nucleotide sequence ID" value="NZ_RJVG01000001.1"/>
</dbReference>
<dbReference type="EMBL" id="RJVG01000001">
    <property type="protein sequence ID" value="ROR31833.1"/>
    <property type="molecule type" value="Genomic_DNA"/>
</dbReference>
<reference evidence="1 2" key="1">
    <citation type="submission" date="2018-11" db="EMBL/GenBank/DDBJ databases">
        <title>Genomic Encyclopedia of Type Strains, Phase IV (KMG-IV): sequencing the most valuable type-strain genomes for metagenomic binning, comparative biology and taxonomic classification.</title>
        <authorList>
            <person name="Goeker M."/>
        </authorList>
    </citation>
    <scope>NUCLEOTIDE SEQUENCE [LARGE SCALE GENOMIC DNA]</scope>
    <source>
        <strain evidence="1 2">DSM 26537</strain>
    </source>
</reference>
<proteinExistence type="predicted"/>